<gene>
    <name evidence="6" type="ORF">LNAT_P0242</name>
</gene>
<evidence type="ECO:0000259" key="5">
    <source>
        <dbReference type="Pfam" id="PF02254"/>
    </source>
</evidence>
<dbReference type="EMBL" id="BDME01000001">
    <property type="protein sequence ID" value="GAX86947.1"/>
    <property type="molecule type" value="Genomic_DNA"/>
</dbReference>
<dbReference type="Proteomes" id="UP000217944">
    <property type="component" value="Unassembled WGS sequence"/>
</dbReference>
<evidence type="ECO:0000256" key="2">
    <source>
        <dbReference type="ARBA" id="ARBA00022538"/>
    </source>
</evidence>
<name>A0A292YA70_9BACT</name>
<dbReference type="Gene3D" id="3.40.50.720">
    <property type="entry name" value="NAD(P)-binding Rossmann-like Domain"/>
    <property type="match status" value="2"/>
</dbReference>
<dbReference type="GO" id="GO:0015079">
    <property type="term" value="F:potassium ion transmembrane transporter activity"/>
    <property type="evidence" value="ECO:0007669"/>
    <property type="project" value="InterPro"/>
</dbReference>
<dbReference type="PANTHER" id="PTHR43833:SF5">
    <property type="entry name" value="TRK SYSTEM POTASSIUM UPTAKE PROTEIN TRKA"/>
    <property type="match status" value="1"/>
</dbReference>
<sequence>MNILIAGAGKVGYNVAKALSGNHNVIIIDKNEKALNTIKESLDVMTIIGDMREAHTFLNIEEKIDFYIAVTNNDEINLISTIVVKDILDIENIIVRLSNTAYMATNFQKTLDINRVVFPYKLSASAVAKLLEFPKANNIKEFPFSDYILISITVKNPKINIVNEIEEDDVKVIGAEREEEFIFLNENDEIQENDLLYIFGNREKIKKCLNLLDTVSPEEIKNILIYGANELGIEIAKILTNFDMNIKILEKEEDLAMRAAEILGENVSIINSSYEDEEMLVNEGVQYSDIAVTASLKDESNIIKSLQARKLGIKKIITINNNLNYYSLMHSLKLSTIRGPKIAAFYEILEEIDSRLLVYERFFLGAKGKIFIKQIFNKKTITSPKEKAKILIIREDKIYILKDSFDIKEGDIVMEFNFSGNKKWIETL</sequence>
<keyword evidence="1" id="KW-0813">Transport</keyword>
<dbReference type="InterPro" id="IPR050721">
    <property type="entry name" value="Trk_Ktr_HKT_K-transport"/>
</dbReference>
<evidence type="ECO:0000313" key="7">
    <source>
        <dbReference type="Proteomes" id="UP000217944"/>
    </source>
</evidence>
<dbReference type="RefSeq" id="WP_096258109.1">
    <property type="nucleotide sequence ID" value="NZ_BDME01000001.1"/>
</dbReference>
<dbReference type="InterPro" id="IPR036721">
    <property type="entry name" value="RCK_C_sf"/>
</dbReference>
<dbReference type="Pfam" id="PF02254">
    <property type="entry name" value="TrkA_N"/>
    <property type="match status" value="2"/>
</dbReference>
<dbReference type="PANTHER" id="PTHR43833">
    <property type="entry name" value="POTASSIUM CHANNEL PROTEIN 2-RELATED-RELATED"/>
    <property type="match status" value="1"/>
</dbReference>
<keyword evidence="2" id="KW-0633">Potassium transport</keyword>
<accession>A0A292YA70</accession>
<keyword evidence="4" id="KW-0406">Ion transport</keyword>
<reference evidence="6 7" key="1">
    <citation type="journal article" date="2017" name="Syst. Appl. Microbiol.">
        <title>Lebetimonas natsushimae sp. nov., a novel strictly anaerobic, moderately thermophilic chemoautotroph isolated from a deep-sea hydrothermal vent polychaete nest in the Mid-Okinawa Trough.</title>
        <authorList>
            <person name="Nagata R."/>
            <person name="Takaki Y."/>
            <person name="Tame A."/>
            <person name="Nunoura T."/>
            <person name="Muto H."/>
            <person name="Mino S."/>
            <person name="Sawayama S."/>
            <person name="Takai K."/>
            <person name="Nakagawa S."/>
        </authorList>
    </citation>
    <scope>NUCLEOTIDE SEQUENCE [LARGE SCALE GENOMIC DNA]</scope>
    <source>
        <strain evidence="6 7">HS1857</strain>
    </source>
</reference>
<dbReference type="InterPro" id="IPR036291">
    <property type="entry name" value="NAD(P)-bd_dom_sf"/>
</dbReference>
<keyword evidence="7" id="KW-1185">Reference proteome</keyword>
<dbReference type="SUPFAM" id="SSF51735">
    <property type="entry name" value="NAD(P)-binding Rossmann-fold domains"/>
    <property type="match status" value="2"/>
</dbReference>
<dbReference type="OrthoDB" id="9775180at2"/>
<comment type="caution">
    <text evidence="6">The sequence shown here is derived from an EMBL/GenBank/DDBJ whole genome shotgun (WGS) entry which is preliminary data.</text>
</comment>
<evidence type="ECO:0000256" key="3">
    <source>
        <dbReference type="ARBA" id="ARBA00022958"/>
    </source>
</evidence>
<evidence type="ECO:0000256" key="4">
    <source>
        <dbReference type="ARBA" id="ARBA00023065"/>
    </source>
</evidence>
<dbReference type="PRINTS" id="PR00335">
    <property type="entry name" value="KUPTAKETRKA"/>
</dbReference>
<evidence type="ECO:0000313" key="6">
    <source>
        <dbReference type="EMBL" id="GAX86947.1"/>
    </source>
</evidence>
<dbReference type="InterPro" id="IPR003148">
    <property type="entry name" value="RCK_N"/>
</dbReference>
<keyword evidence="3" id="KW-0630">Potassium</keyword>
<feature type="domain" description="RCK N-terminal" evidence="5">
    <location>
        <begin position="223"/>
        <end position="334"/>
    </location>
</feature>
<organism evidence="6 7">
    <name type="scientific">Lebetimonas natsushimae</name>
    <dbReference type="NCBI Taxonomy" id="1936991"/>
    <lineage>
        <taxon>Bacteria</taxon>
        <taxon>Pseudomonadati</taxon>
        <taxon>Campylobacterota</taxon>
        <taxon>Epsilonproteobacteria</taxon>
        <taxon>Nautiliales</taxon>
        <taxon>Nautiliaceae</taxon>
        <taxon>Lebetimonas</taxon>
    </lineage>
</organism>
<dbReference type="Gene3D" id="3.30.70.1450">
    <property type="entry name" value="Regulator of K+ conductance, C-terminal domain"/>
    <property type="match status" value="1"/>
</dbReference>
<evidence type="ECO:0000256" key="1">
    <source>
        <dbReference type="ARBA" id="ARBA00022448"/>
    </source>
</evidence>
<dbReference type="InterPro" id="IPR006036">
    <property type="entry name" value="K_uptake_TrkA"/>
</dbReference>
<feature type="domain" description="RCK N-terminal" evidence="5">
    <location>
        <begin position="3"/>
        <end position="119"/>
    </location>
</feature>
<proteinExistence type="predicted"/>
<dbReference type="SUPFAM" id="SSF116726">
    <property type="entry name" value="TrkA C-terminal domain-like"/>
    <property type="match status" value="1"/>
</dbReference>
<protein>
    <submittedName>
        <fullName evidence="6">Trk system potassium uptake protein</fullName>
    </submittedName>
</protein>
<dbReference type="GO" id="GO:0005886">
    <property type="term" value="C:plasma membrane"/>
    <property type="evidence" value="ECO:0007669"/>
    <property type="project" value="InterPro"/>
</dbReference>
<dbReference type="AlphaFoldDB" id="A0A292YA70"/>